<dbReference type="RefSeq" id="WP_097153910.1">
    <property type="nucleotide sequence ID" value="NZ_OBEL01000002.1"/>
</dbReference>
<dbReference type="Proteomes" id="UP000219439">
    <property type="component" value="Unassembled WGS sequence"/>
</dbReference>
<accession>A0A285PCY9</accession>
<dbReference type="GO" id="GO:0003677">
    <property type="term" value="F:DNA binding"/>
    <property type="evidence" value="ECO:0007669"/>
    <property type="project" value="UniProtKB-KW"/>
</dbReference>
<proteinExistence type="predicted"/>
<dbReference type="Gene3D" id="1.10.1660.10">
    <property type="match status" value="1"/>
</dbReference>
<dbReference type="InterPro" id="IPR047057">
    <property type="entry name" value="MerR_fam"/>
</dbReference>
<feature type="domain" description="HTH merR-type" evidence="6">
    <location>
        <begin position="1"/>
        <end position="68"/>
    </location>
</feature>
<dbReference type="GO" id="GO:0003700">
    <property type="term" value="F:DNA-binding transcription factor activity"/>
    <property type="evidence" value="ECO:0007669"/>
    <property type="project" value="InterPro"/>
</dbReference>
<dbReference type="AlphaFoldDB" id="A0A285PCY9"/>
<name>A0A285PCY9_9HYPH</name>
<dbReference type="SUPFAM" id="SSF46955">
    <property type="entry name" value="Putative DNA-binding domain"/>
    <property type="match status" value="1"/>
</dbReference>
<dbReference type="PANTHER" id="PTHR30204:SF69">
    <property type="entry name" value="MERR-FAMILY TRANSCRIPTIONAL REGULATOR"/>
    <property type="match status" value="1"/>
</dbReference>
<dbReference type="PROSITE" id="PS50937">
    <property type="entry name" value="HTH_MERR_2"/>
    <property type="match status" value="1"/>
</dbReference>
<keyword evidence="2" id="KW-0805">Transcription regulation</keyword>
<keyword evidence="4" id="KW-0804">Transcription</keyword>
<gene>
    <name evidence="7" type="ORF">SAMN06265368_2662</name>
</gene>
<evidence type="ECO:0000256" key="5">
    <source>
        <dbReference type="SAM" id="Coils"/>
    </source>
</evidence>
<keyword evidence="5" id="KW-0175">Coiled coil</keyword>
<keyword evidence="8" id="KW-1185">Reference proteome</keyword>
<evidence type="ECO:0000259" key="6">
    <source>
        <dbReference type="PROSITE" id="PS50937"/>
    </source>
</evidence>
<evidence type="ECO:0000313" key="8">
    <source>
        <dbReference type="Proteomes" id="UP000219439"/>
    </source>
</evidence>
<dbReference type="OrthoDB" id="7817988at2"/>
<evidence type="ECO:0000256" key="1">
    <source>
        <dbReference type="ARBA" id="ARBA00022491"/>
    </source>
</evidence>
<dbReference type="InterPro" id="IPR009061">
    <property type="entry name" value="DNA-bd_dom_put_sf"/>
</dbReference>
<dbReference type="Pfam" id="PF13411">
    <property type="entry name" value="MerR_1"/>
    <property type="match status" value="1"/>
</dbReference>
<dbReference type="PANTHER" id="PTHR30204">
    <property type="entry name" value="REDOX-CYCLING DRUG-SENSING TRANSCRIPTIONAL ACTIVATOR SOXR"/>
    <property type="match status" value="1"/>
</dbReference>
<dbReference type="EMBL" id="OBEL01000002">
    <property type="protein sequence ID" value="SNZ19572.1"/>
    <property type="molecule type" value="Genomic_DNA"/>
</dbReference>
<reference evidence="7 8" key="1">
    <citation type="submission" date="2017-09" db="EMBL/GenBank/DDBJ databases">
        <authorList>
            <person name="Ehlers B."/>
            <person name="Leendertz F.H."/>
        </authorList>
    </citation>
    <scope>NUCLEOTIDE SEQUENCE [LARGE SCALE GENOMIC DNA]</scope>
    <source>
        <strain evidence="7 8">DSM 18289</strain>
    </source>
</reference>
<evidence type="ECO:0000256" key="3">
    <source>
        <dbReference type="ARBA" id="ARBA00023125"/>
    </source>
</evidence>
<protein>
    <submittedName>
        <fullName evidence="7">Transcriptional regulator, MerR family</fullName>
    </submittedName>
</protein>
<keyword evidence="3" id="KW-0238">DNA-binding</keyword>
<evidence type="ECO:0000256" key="4">
    <source>
        <dbReference type="ARBA" id="ARBA00023163"/>
    </source>
</evidence>
<keyword evidence="1" id="KW-0678">Repressor</keyword>
<evidence type="ECO:0000256" key="2">
    <source>
        <dbReference type="ARBA" id="ARBA00023015"/>
    </source>
</evidence>
<dbReference type="SMART" id="SM00422">
    <property type="entry name" value="HTH_MERR"/>
    <property type="match status" value="1"/>
</dbReference>
<dbReference type="InterPro" id="IPR000551">
    <property type="entry name" value="MerR-type_HTH_dom"/>
</dbReference>
<sequence>MQAKEAAERLGISQRMLRHYEKEGLLEVSRSDNGYRHYSEADLRRAGRIRDFIATGFSTREVRAMSNCLSDEGAAGPCEDGIDRLSEKLEHIDRLRADLDERRNALVERIEALRRLGV</sequence>
<evidence type="ECO:0000313" key="7">
    <source>
        <dbReference type="EMBL" id="SNZ19572.1"/>
    </source>
</evidence>
<feature type="coiled-coil region" evidence="5">
    <location>
        <begin position="82"/>
        <end position="116"/>
    </location>
</feature>
<organism evidence="7 8">
    <name type="scientific">Cohaesibacter gelatinilyticus</name>
    <dbReference type="NCBI Taxonomy" id="372072"/>
    <lineage>
        <taxon>Bacteria</taxon>
        <taxon>Pseudomonadati</taxon>
        <taxon>Pseudomonadota</taxon>
        <taxon>Alphaproteobacteria</taxon>
        <taxon>Hyphomicrobiales</taxon>
        <taxon>Cohaesibacteraceae</taxon>
    </lineage>
</organism>